<dbReference type="EMBL" id="LEKT01000004">
    <property type="protein sequence ID" value="KMO87499.1"/>
    <property type="molecule type" value="Genomic_DNA"/>
</dbReference>
<feature type="transmembrane region" description="Helical" evidence="1">
    <location>
        <begin position="114"/>
        <end position="132"/>
    </location>
</feature>
<comment type="caution">
    <text evidence="2">The sequence shown here is derived from an EMBL/GenBank/DDBJ whole genome shotgun (WGS) entry which is preliminary data.</text>
</comment>
<feature type="transmembrane region" description="Helical" evidence="1">
    <location>
        <begin position="223"/>
        <end position="242"/>
    </location>
</feature>
<dbReference type="PANTHER" id="PTHR37308:SF1">
    <property type="entry name" value="POLYPRENYL-PHOSPHATE TRANSPORTER"/>
    <property type="match status" value="1"/>
</dbReference>
<feature type="transmembrane region" description="Helical" evidence="1">
    <location>
        <begin position="248"/>
        <end position="266"/>
    </location>
</feature>
<dbReference type="OrthoDB" id="9793746at2"/>
<dbReference type="RefSeq" id="WP_048513149.1">
    <property type="nucleotide sequence ID" value="NZ_FUXD01000006.1"/>
</dbReference>
<feature type="transmembrane region" description="Helical" evidence="1">
    <location>
        <begin position="192"/>
        <end position="211"/>
    </location>
</feature>
<dbReference type="Pfam" id="PF04018">
    <property type="entry name" value="VCA0040-like"/>
    <property type="match status" value="1"/>
</dbReference>
<evidence type="ECO:0000256" key="1">
    <source>
        <dbReference type="SAM" id="Phobius"/>
    </source>
</evidence>
<dbReference type="PATRIC" id="fig|1122219.3.peg.1625"/>
<proteinExistence type="predicted"/>
<keyword evidence="1" id="KW-0472">Membrane</keyword>
<keyword evidence="1" id="KW-1133">Transmembrane helix</keyword>
<dbReference type="InParanoid" id="A0A0J6WY14"/>
<evidence type="ECO:0000313" key="2">
    <source>
        <dbReference type="EMBL" id="KMO87499.1"/>
    </source>
</evidence>
<feature type="transmembrane region" description="Helical" evidence="1">
    <location>
        <begin position="12"/>
        <end position="33"/>
    </location>
</feature>
<reference evidence="2 3" key="1">
    <citation type="submission" date="2015-06" db="EMBL/GenBank/DDBJ databases">
        <title>Draft genome sequence of beer spoilage bacterium Megasphaera cerevisiae type strain 20462.</title>
        <authorList>
            <person name="Kutumbaka K."/>
            <person name="Pasmowitz J."/>
            <person name="Mategko J."/>
            <person name="Reyes D."/>
            <person name="Friedrich A."/>
            <person name="Han S."/>
            <person name="Martens-Habbena W."/>
            <person name="Neal-McKinney J."/>
            <person name="Janagama H.K."/>
            <person name="Nadala C."/>
            <person name="Samadpour M."/>
        </authorList>
    </citation>
    <scope>NUCLEOTIDE SEQUENCE [LARGE SCALE GENOMIC DNA]</scope>
    <source>
        <strain evidence="2 3">DSM 20462</strain>
    </source>
</reference>
<feature type="transmembrane region" description="Helical" evidence="1">
    <location>
        <begin position="53"/>
        <end position="72"/>
    </location>
</feature>
<dbReference type="STRING" id="39029.BSR42_02920"/>
<dbReference type="PANTHER" id="PTHR37308">
    <property type="entry name" value="INTEGRAL MEMBRANE PROTEIN"/>
    <property type="match status" value="1"/>
</dbReference>
<dbReference type="AlphaFoldDB" id="A0A0J6WY14"/>
<name>A0A0J6WY14_9FIRM</name>
<accession>A0A0J6WY14</accession>
<feature type="transmembrane region" description="Helical" evidence="1">
    <location>
        <begin position="84"/>
        <end position="102"/>
    </location>
</feature>
<organism evidence="2 3">
    <name type="scientific">Megasphaera cerevisiae DSM 20462</name>
    <dbReference type="NCBI Taxonomy" id="1122219"/>
    <lineage>
        <taxon>Bacteria</taxon>
        <taxon>Bacillati</taxon>
        <taxon>Bacillota</taxon>
        <taxon>Negativicutes</taxon>
        <taxon>Veillonellales</taxon>
        <taxon>Veillonellaceae</taxon>
        <taxon>Megasphaera</taxon>
    </lineage>
</organism>
<dbReference type="InterPro" id="IPR007163">
    <property type="entry name" value="VCA0040-like"/>
</dbReference>
<keyword evidence="1" id="KW-0812">Transmembrane</keyword>
<keyword evidence="3" id="KW-1185">Reference proteome</keyword>
<gene>
    <name evidence="2" type="ORF">AB840_01945</name>
</gene>
<protein>
    <submittedName>
        <fullName evidence="2">Membrane protein</fullName>
    </submittedName>
</protein>
<dbReference type="Proteomes" id="UP000036503">
    <property type="component" value="Unassembled WGS sequence"/>
</dbReference>
<evidence type="ECO:0000313" key="3">
    <source>
        <dbReference type="Proteomes" id="UP000036503"/>
    </source>
</evidence>
<sequence length="271" mass="28721">MKTHRIQTTVKGFIVGGTMLVPGVSGGSMAMILGIYDRLIAAVSAAASGKKDSLLFLLLFSAGGGLGILLFSKPLLHLIETYPVPTLYFFLGAVGGSIPMTLKQAEVKKFSWKVLLYIFLGIAAVSLFSLLPSDLFQPIPASGAGYLFLLLLTGFVAAIALVLPGISVSYLLLLMGLYDKTLLAVSQFHLSFLLPLAAGVLLGVISTTKTLEKAMKSYPHATYLVILGFVLGSMAELFPGLPTHPADLLWALGMSAAGFTSIHFLARREGI</sequence>
<feature type="transmembrane region" description="Helical" evidence="1">
    <location>
        <begin position="144"/>
        <end position="172"/>
    </location>
</feature>